<dbReference type="Proteomes" id="UP000006967">
    <property type="component" value="Unassembled WGS sequence"/>
</dbReference>
<comment type="caution">
    <text evidence="1">The sequence shown here is derived from an EMBL/GenBank/DDBJ whole genome shotgun (WGS) entry which is preliminary data.</text>
</comment>
<protein>
    <submittedName>
        <fullName evidence="1">Uncharacterized protein</fullName>
    </submittedName>
</protein>
<accession>A0A9W5NZD4</accession>
<gene>
    <name evidence="1" type="ORF">IK5_05941</name>
</gene>
<dbReference type="AlphaFoldDB" id="A0A9W5NZD4"/>
<organism evidence="1 2">
    <name type="scientific">Bacillus cereus VD154</name>
    <dbReference type="NCBI Taxonomy" id="1053238"/>
    <lineage>
        <taxon>Bacteria</taxon>
        <taxon>Bacillati</taxon>
        <taxon>Bacillota</taxon>
        <taxon>Bacilli</taxon>
        <taxon>Bacillales</taxon>
        <taxon>Bacillaceae</taxon>
        <taxon>Bacillus</taxon>
        <taxon>Bacillus cereus group</taxon>
    </lineage>
</organism>
<proteinExistence type="predicted"/>
<name>A0A9W5NZD4_BACCE</name>
<dbReference type="EMBL" id="AHFG01000093">
    <property type="protein sequence ID" value="EJR62440.1"/>
    <property type="molecule type" value="Genomic_DNA"/>
</dbReference>
<evidence type="ECO:0000313" key="2">
    <source>
        <dbReference type="Proteomes" id="UP000006967"/>
    </source>
</evidence>
<sequence>MLTATTMIAGVAAMHIIKKGQTLRGQKSAQKQIYLIHELLV</sequence>
<evidence type="ECO:0000313" key="1">
    <source>
        <dbReference type="EMBL" id="EJR62440.1"/>
    </source>
</evidence>
<reference evidence="1 2" key="1">
    <citation type="submission" date="2012-04" db="EMBL/GenBank/DDBJ databases">
        <title>The Genome Sequence of Bacillus cereus VD154.</title>
        <authorList>
            <consortium name="The Broad Institute Genome Sequencing Platform"/>
            <consortium name="The Broad Institute Genome Sequencing Center for Infectious Disease"/>
            <person name="Feldgarden M."/>
            <person name="Van der Auwera G.A."/>
            <person name="Mahillon J."/>
            <person name="Duprez V."/>
            <person name="Timmery S."/>
            <person name="Mattelet C."/>
            <person name="Dierick K."/>
            <person name="Sun M."/>
            <person name="Yu Z."/>
            <person name="Zhu L."/>
            <person name="Hu X."/>
            <person name="Shank E.B."/>
            <person name="Swiecicka I."/>
            <person name="Hansen B.M."/>
            <person name="Andrup L."/>
            <person name="Young S.K."/>
            <person name="Zeng Q."/>
            <person name="Gargeya S."/>
            <person name="Fitzgerald M."/>
            <person name="Haas B."/>
            <person name="Abouelleil A."/>
            <person name="Alvarado L."/>
            <person name="Arachchi H.M."/>
            <person name="Berlin A."/>
            <person name="Chapman S.B."/>
            <person name="Goldberg J."/>
            <person name="Griggs A."/>
            <person name="Gujja S."/>
            <person name="Hansen M."/>
            <person name="Howarth C."/>
            <person name="Imamovic A."/>
            <person name="Larimer J."/>
            <person name="McCowen C."/>
            <person name="Montmayeur A."/>
            <person name="Murphy C."/>
            <person name="Neiman D."/>
            <person name="Pearson M."/>
            <person name="Priest M."/>
            <person name="Roberts A."/>
            <person name="Saif S."/>
            <person name="Shea T."/>
            <person name="Sisk P."/>
            <person name="Sykes S."/>
            <person name="Wortman J."/>
            <person name="Nusbaum C."/>
            <person name="Birren B."/>
        </authorList>
    </citation>
    <scope>NUCLEOTIDE SEQUENCE [LARGE SCALE GENOMIC DNA]</scope>
    <source>
        <strain evidence="1 2">VD154</strain>
    </source>
</reference>